<dbReference type="OrthoDB" id="9793856at2"/>
<dbReference type="InterPro" id="IPR008929">
    <property type="entry name" value="Chondroitin_lyas"/>
</dbReference>
<dbReference type="SUPFAM" id="SSF48230">
    <property type="entry name" value="Chondroitin AC/alginate lyase"/>
    <property type="match status" value="1"/>
</dbReference>
<dbReference type="RefSeq" id="WP_109673350.1">
    <property type="nucleotide sequence ID" value="NZ_QGDT01000002.1"/>
</dbReference>
<dbReference type="Pfam" id="PF07940">
    <property type="entry name" value="Hepar_II_III_C"/>
    <property type="match status" value="1"/>
</dbReference>
<dbReference type="Proteomes" id="UP000245880">
    <property type="component" value="Unassembled WGS sequence"/>
</dbReference>
<dbReference type="AlphaFoldDB" id="A0A316APS7"/>
<feature type="domain" description="Heparinase II/III-like C-terminal" evidence="2">
    <location>
        <begin position="414"/>
        <end position="559"/>
    </location>
</feature>
<evidence type="ECO:0000256" key="1">
    <source>
        <dbReference type="ARBA" id="ARBA00004196"/>
    </source>
</evidence>
<evidence type="ECO:0000313" key="4">
    <source>
        <dbReference type="Proteomes" id="UP000245880"/>
    </source>
</evidence>
<keyword evidence="4" id="KW-1185">Reference proteome</keyword>
<sequence length="643" mass="73391">MRFLTITFLILLGMSLRTYAEQKRDLLQNKASLQAVKAALVANQDWVPYPAYADRAGWEQLSGSYREHQIQNGEKYLSYEWRVIKATDYLEFEKSGSRTIMESPMFSNSNVLSSLVLAELCEGKGRFIDQIVNGTWYFMELTSWASSAHLVSAQRNRRALPDFREHIIDLGAGDMGSLLSWIHYYFKESFDRVDPSISARLEQSIRERILDPYMNRDDFWWQAIHLRPGGNVNNWNPWCNFNVLMSFMLIENDPQKRAEGVYRTMVSVDQFINHNHDDGACEEGPSYWGHAAGKMYDYLQALSYATAGKISIFDQPLIKNMGEYIANTYVGDGWVVNFADASAQGGGDASLIYRYGKAVDSKAMMHFGAYLDAKNEEKFLTAGRDLFRPMEEMKYKNALMTTTPALPSYEAVWYPETEFLYMKNESGLFFASKGGFNAESHNHNDMGTFSLYLDHQPVFIDAGVGTYTRQTFSNERYTIWTMQSDYHNVPKINGVSQQDGAQYRSKNVQFDAQKGIFSLDLAGAYPATAAAQFWNRTYQLAKKGGLTITDQFSLTEAKAPNEINFLVWQKPDLSQQGKITLQVGSKTVEMGYNPKHFTSKTETIELPDPRLSRVWGERIYRVSLIANKVAKKGSYNFDIQIQE</sequence>
<dbReference type="EMBL" id="QGDT01000002">
    <property type="protein sequence ID" value="PWJ59478.1"/>
    <property type="molecule type" value="Genomic_DNA"/>
</dbReference>
<dbReference type="GO" id="GO:0016829">
    <property type="term" value="F:lyase activity"/>
    <property type="evidence" value="ECO:0007669"/>
    <property type="project" value="InterPro"/>
</dbReference>
<evidence type="ECO:0000313" key="3">
    <source>
        <dbReference type="EMBL" id="PWJ59478.1"/>
    </source>
</evidence>
<proteinExistence type="predicted"/>
<gene>
    <name evidence="3" type="ORF">CLV98_102312</name>
</gene>
<comment type="caution">
    <text evidence="3">The sequence shown here is derived from an EMBL/GenBank/DDBJ whole genome shotgun (WGS) entry which is preliminary data.</text>
</comment>
<dbReference type="InterPro" id="IPR012480">
    <property type="entry name" value="Hepar_II_III_C"/>
</dbReference>
<comment type="subcellular location">
    <subcellularLocation>
        <location evidence="1">Cell envelope</location>
    </subcellularLocation>
</comment>
<dbReference type="Gene3D" id="2.70.98.70">
    <property type="match status" value="1"/>
</dbReference>
<name>A0A316APS7_9BACT</name>
<reference evidence="3 4" key="1">
    <citation type="submission" date="2018-03" db="EMBL/GenBank/DDBJ databases">
        <title>Genomic Encyclopedia of Archaeal and Bacterial Type Strains, Phase II (KMG-II): from individual species to whole genera.</title>
        <authorList>
            <person name="Goeker M."/>
        </authorList>
    </citation>
    <scope>NUCLEOTIDE SEQUENCE [LARGE SCALE GENOMIC DNA]</scope>
    <source>
        <strain evidence="3 4">DSM 100346</strain>
    </source>
</reference>
<accession>A0A316APS7</accession>
<dbReference type="GO" id="GO:0030313">
    <property type="term" value="C:cell envelope"/>
    <property type="evidence" value="ECO:0007669"/>
    <property type="project" value="UniProtKB-SubCell"/>
</dbReference>
<evidence type="ECO:0000259" key="2">
    <source>
        <dbReference type="Pfam" id="PF07940"/>
    </source>
</evidence>
<organism evidence="3 4">
    <name type="scientific">Dyadobacter jejuensis</name>
    <dbReference type="NCBI Taxonomy" id="1082580"/>
    <lineage>
        <taxon>Bacteria</taxon>
        <taxon>Pseudomonadati</taxon>
        <taxon>Bacteroidota</taxon>
        <taxon>Cytophagia</taxon>
        <taxon>Cytophagales</taxon>
        <taxon>Spirosomataceae</taxon>
        <taxon>Dyadobacter</taxon>
    </lineage>
</organism>
<dbReference type="Gene3D" id="1.50.10.100">
    <property type="entry name" value="Chondroitin AC/alginate lyase"/>
    <property type="match status" value="1"/>
</dbReference>
<protein>
    <submittedName>
        <fullName evidence="3">Heparinase II/III-like protein</fullName>
    </submittedName>
</protein>